<dbReference type="EMBL" id="SORF01000004">
    <property type="protein sequence ID" value="TDY49560.1"/>
    <property type="molecule type" value="Genomic_DNA"/>
</dbReference>
<evidence type="ECO:0000313" key="4">
    <source>
        <dbReference type="Proteomes" id="UP000294581"/>
    </source>
</evidence>
<dbReference type="OrthoDB" id="9811352at2"/>
<keyword evidence="4" id="KW-1185">Reference proteome</keyword>
<protein>
    <submittedName>
        <fullName evidence="3">AhpC/TSA family protein</fullName>
    </submittedName>
</protein>
<dbReference type="Gene3D" id="3.40.30.10">
    <property type="entry name" value="Glutaredoxin"/>
    <property type="match status" value="1"/>
</dbReference>
<dbReference type="Proteomes" id="UP000294581">
    <property type="component" value="Unassembled WGS sequence"/>
</dbReference>
<dbReference type="PANTHER" id="PTHR42852:SF12">
    <property type="entry name" value="THIOL-DISULFIDE OXIDOREDUCTASE YKUV"/>
    <property type="match status" value="1"/>
</dbReference>
<dbReference type="InterPro" id="IPR036249">
    <property type="entry name" value="Thioredoxin-like_sf"/>
</dbReference>
<gene>
    <name evidence="3" type="ORF">C7445_10471</name>
</gene>
<dbReference type="InterPro" id="IPR013766">
    <property type="entry name" value="Thioredoxin_domain"/>
</dbReference>
<comment type="caution">
    <text evidence="3">The sequence shown here is derived from an EMBL/GenBank/DDBJ whole genome shotgun (WGS) entry which is preliminary data.</text>
</comment>
<evidence type="ECO:0000259" key="2">
    <source>
        <dbReference type="PROSITE" id="PS51352"/>
    </source>
</evidence>
<dbReference type="GO" id="GO:0016209">
    <property type="term" value="F:antioxidant activity"/>
    <property type="evidence" value="ECO:0007669"/>
    <property type="project" value="InterPro"/>
</dbReference>
<evidence type="ECO:0000313" key="3">
    <source>
        <dbReference type="EMBL" id="TDY49560.1"/>
    </source>
</evidence>
<dbReference type="PROSITE" id="PS51352">
    <property type="entry name" value="THIOREDOXIN_2"/>
    <property type="match status" value="1"/>
</dbReference>
<dbReference type="InterPro" id="IPR000866">
    <property type="entry name" value="AhpC/TSA"/>
</dbReference>
<name>A0A4R8LPX3_9BACL</name>
<dbReference type="GO" id="GO:0016491">
    <property type="term" value="F:oxidoreductase activity"/>
    <property type="evidence" value="ECO:0007669"/>
    <property type="project" value="InterPro"/>
</dbReference>
<dbReference type="RefSeq" id="WP_134159010.1">
    <property type="nucleotide sequence ID" value="NZ_SORF01000004.1"/>
</dbReference>
<keyword evidence="1" id="KW-1015">Disulfide bond</keyword>
<dbReference type="InterPro" id="IPR050553">
    <property type="entry name" value="Thioredoxin_ResA/DsbE_sf"/>
</dbReference>
<dbReference type="AlphaFoldDB" id="A0A4R8LPX3"/>
<sequence length="149" mass="16595">MPMRLGTEMPPLAGATEWINGEPNIEAGKVVLVHFWAVSCHICHETMPEVLRLRDEYAEHGLVTIAVHMPRMEEDTDISRVQADIERYRITQPCAIDNGHKLANAFSNEYTPAFFVFGNDGTLTFRAAGDKGFAKVEPKVREALGLANL</sequence>
<evidence type="ECO:0000256" key="1">
    <source>
        <dbReference type="ARBA" id="ARBA00023157"/>
    </source>
</evidence>
<dbReference type="SUPFAM" id="SSF52833">
    <property type="entry name" value="Thioredoxin-like"/>
    <property type="match status" value="1"/>
</dbReference>
<proteinExistence type="predicted"/>
<accession>A0A4R8LPX3</accession>
<dbReference type="PANTHER" id="PTHR42852">
    <property type="entry name" value="THIOL:DISULFIDE INTERCHANGE PROTEIN DSBE"/>
    <property type="match status" value="1"/>
</dbReference>
<dbReference type="Pfam" id="PF00578">
    <property type="entry name" value="AhpC-TSA"/>
    <property type="match status" value="1"/>
</dbReference>
<reference evidence="3 4" key="1">
    <citation type="submission" date="2019-03" db="EMBL/GenBank/DDBJ databases">
        <title>Genomic Encyclopedia of Type Strains, Phase IV (KMG-IV): sequencing the most valuable type-strain genomes for metagenomic binning, comparative biology and taxonomic classification.</title>
        <authorList>
            <person name="Goeker M."/>
        </authorList>
    </citation>
    <scope>NUCLEOTIDE SEQUENCE [LARGE SCALE GENOMIC DNA]</scope>
    <source>
        <strain evidence="3 4">DSM 17974</strain>
    </source>
</reference>
<organism evidence="3 4">
    <name type="scientific">Alicyclobacillus sacchari</name>
    <dbReference type="NCBI Taxonomy" id="392010"/>
    <lineage>
        <taxon>Bacteria</taxon>
        <taxon>Bacillati</taxon>
        <taxon>Bacillota</taxon>
        <taxon>Bacilli</taxon>
        <taxon>Bacillales</taxon>
        <taxon>Alicyclobacillaceae</taxon>
        <taxon>Alicyclobacillus</taxon>
    </lineage>
</organism>
<feature type="domain" description="Thioredoxin" evidence="2">
    <location>
        <begin position="3"/>
        <end position="145"/>
    </location>
</feature>